<name>A0A414QJ03_9FIRM</name>
<evidence type="ECO:0000313" key="2">
    <source>
        <dbReference type="Proteomes" id="UP000285666"/>
    </source>
</evidence>
<accession>A0A414QJ03</accession>
<organism evidence="1 2">
    <name type="scientific">Dorea formicigenerans</name>
    <dbReference type="NCBI Taxonomy" id="39486"/>
    <lineage>
        <taxon>Bacteria</taxon>
        <taxon>Bacillati</taxon>
        <taxon>Bacillota</taxon>
        <taxon>Clostridia</taxon>
        <taxon>Lachnospirales</taxon>
        <taxon>Lachnospiraceae</taxon>
        <taxon>Dorea</taxon>
    </lineage>
</organism>
<dbReference type="AlphaFoldDB" id="A0A414QJ03"/>
<reference evidence="1 2" key="1">
    <citation type="submission" date="2018-08" db="EMBL/GenBank/DDBJ databases">
        <title>A genome reference for cultivated species of the human gut microbiota.</title>
        <authorList>
            <person name="Zou Y."/>
            <person name="Xue W."/>
            <person name="Luo G."/>
        </authorList>
    </citation>
    <scope>NUCLEOTIDE SEQUENCE [LARGE SCALE GENOMIC DNA]</scope>
    <source>
        <strain evidence="1 2">AM23-7AC</strain>
    </source>
</reference>
<dbReference type="EMBL" id="QRHN01000001">
    <property type="protein sequence ID" value="RHF80769.1"/>
    <property type="molecule type" value="Genomic_DNA"/>
</dbReference>
<dbReference type="Proteomes" id="UP000285666">
    <property type="component" value="Unassembled WGS sequence"/>
</dbReference>
<dbReference type="RefSeq" id="WP_117468503.1">
    <property type="nucleotide sequence ID" value="NZ_QRHN01000001.1"/>
</dbReference>
<proteinExistence type="predicted"/>
<comment type="caution">
    <text evidence="1">The sequence shown here is derived from an EMBL/GenBank/DDBJ whole genome shotgun (WGS) entry which is preliminary data.</text>
</comment>
<evidence type="ECO:0000313" key="1">
    <source>
        <dbReference type="EMBL" id="RHF80769.1"/>
    </source>
</evidence>
<protein>
    <submittedName>
        <fullName evidence="1">Uncharacterized protein</fullName>
    </submittedName>
</protein>
<gene>
    <name evidence="1" type="ORF">DW658_00515</name>
</gene>
<sequence>MLLINEVKEGWSMGFLFGRKKKEKKHEVISISGTQLCDLLTKAVSLATEDVEAKCYSTGPEIMFEYNGNVHFMGIKYDKKRAKTEKRITFSNELMTVYIDKQSFSTVEELRMQATIDGEFLSNISAGIIVAPEYNELL</sequence>